<protein>
    <recommendedName>
        <fullName evidence="3">Secondary thiamine-phosphate synthase enzyme</fullName>
    </recommendedName>
</protein>
<comment type="similarity">
    <text evidence="1">Belongs to the UPF0047 family.</text>
</comment>
<dbReference type="Pfam" id="PF01894">
    <property type="entry name" value="YjbQ"/>
    <property type="match status" value="1"/>
</dbReference>
<dbReference type="InterPro" id="IPR035917">
    <property type="entry name" value="YjbQ-like_sf"/>
</dbReference>
<dbReference type="PROSITE" id="PS01314">
    <property type="entry name" value="UPF0047"/>
    <property type="match status" value="1"/>
</dbReference>
<accession>A0A381NM16</accession>
<evidence type="ECO:0008006" key="3">
    <source>
        <dbReference type="Google" id="ProtNLM"/>
    </source>
</evidence>
<proteinExistence type="inferred from homology"/>
<organism evidence="2">
    <name type="scientific">marine metagenome</name>
    <dbReference type="NCBI Taxonomy" id="408172"/>
    <lineage>
        <taxon>unclassified sequences</taxon>
        <taxon>metagenomes</taxon>
        <taxon>ecological metagenomes</taxon>
    </lineage>
</organism>
<sequence>MKIFQQVLKIQTRGKGLQEITSEVREVVRASEITSGLCNLFVRHTSSSLVIQENADPDVQKDLEYFFRKLVPENDLGYTHTLEGPDDMPSHIRSAMTKTSEQIPLADGKMLLGTWQGIFLWEHRSRGHSRNVVVHISGD</sequence>
<gene>
    <name evidence="2" type="ORF">METZ01_LOCUS8223</name>
</gene>
<dbReference type="PIRSF" id="PIRSF004681">
    <property type="entry name" value="UCP004681"/>
    <property type="match status" value="1"/>
</dbReference>
<evidence type="ECO:0000256" key="1">
    <source>
        <dbReference type="ARBA" id="ARBA00005534"/>
    </source>
</evidence>
<dbReference type="PANTHER" id="PTHR30615:SF8">
    <property type="entry name" value="UPF0047 PROTEIN C4A8.02C"/>
    <property type="match status" value="1"/>
</dbReference>
<dbReference type="EMBL" id="UINC01000443">
    <property type="protein sequence ID" value="SUZ55369.1"/>
    <property type="molecule type" value="Genomic_DNA"/>
</dbReference>
<dbReference type="NCBIfam" id="TIGR00149">
    <property type="entry name" value="TIGR00149_YjbQ"/>
    <property type="match status" value="1"/>
</dbReference>
<dbReference type="InterPro" id="IPR001602">
    <property type="entry name" value="UPF0047_YjbQ-like"/>
</dbReference>
<reference evidence="2" key="1">
    <citation type="submission" date="2018-05" db="EMBL/GenBank/DDBJ databases">
        <authorList>
            <person name="Lanie J.A."/>
            <person name="Ng W.-L."/>
            <person name="Kazmierczak K.M."/>
            <person name="Andrzejewski T.M."/>
            <person name="Davidsen T.M."/>
            <person name="Wayne K.J."/>
            <person name="Tettelin H."/>
            <person name="Glass J.I."/>
            <person name="Rusch D."/>
            <person name="Podicherti R."/>
            <person name="Tsui H.-C.T."/>
            <person name="Winkler M.E."/>
        </authorList>
    </citation>
    <scope>NUCLEOTIDE SEQUENCE</scope>
</reference>
<dbReference type="SUPFAM" id="SSF111038">
    <property type="entry name" value="YjbQ-like"/>
    <property type="match status" value="1"/>
</dbReference>
<dbReference type="PANTHER" id="PTHR30615">
    <property type="entry name" value="UNCHARACTERIZED PROTEIN YJBQ-RELATED"/>
    <property type="match status" value="1"/>
</dbReference>
<dbReference type="Gene3D" id="2.60.120.460">
    <property type="entry name" value="YjbQ-like"/>
    <property type="match status" value="1"/>
</dbReference>
<evidence type="ECO:0000313" key="2">
    <source>
        <dbReference type="EMBL" id="SUZ55369.1"/>
    </source>
</evidence>
<dbReference type="AlphaFoldDB" id="A0A381NM16"/>
<name>A0A381NM16_9ZZZZ</name>